<evidence type="ECO:0000256" key="2">
    <source>
        <dbReference type="ARBA" id="ARBA00010446"/>
    </source>
</evidence>
<keyword evidence="6" id="KW-0732">Signal</keyword>
<keyword evidence="5 6" id="KW-1015">Disulfide bond</keyword>
<dbReference type="GO" id="GO:0005199">
    <property type="term" value="F:structural constituent of cell wall"/>
    <property type="evidence" value="ECO:0007669"/>
    <property type="project" value="InterPro"/>
</dbReference>
<feature type="chain" id="PRO_5040531319" description="Hydrophobin" evidence="6">
    <location>
        <begin position="26"/>
        <end position="107"/>
    </location>
</feature>
<dbReference type="EMBL" id="MU150261">
    <property type="protein sequence ID" value="KAF9463583.1"/>
    <property type="molecule type" value="Genomic_DNA"/>
</dbReference>
<dbReference type="Pfam" id="PF01185">
    <property type="entry name" value="Hydrophobin"/>
    <property type="match status" value="1"/>
</dbReference>
<evidence type="ECO:0000256" key="5">
    <source>
        <dbReference type="ARBA" id="ARBA00023157"/>
    </source>
</evidence>
<sequence length="107" mass="10419">MRFSAVSALALPLLVAAGGFSELEAGPCETGTLACCGTTQAANTPGLATTLGALGISLDGVTGLVGLTCAPLTVIGLATHSCNAQPVCCTNNHFNVGVSLGCNAINV</sequence>
<evidence type="ECO:0000313" key="8">
    <source>
        <dbReference type="Proteomes" id="UP000807353"/>
    </source>
</evidence>
<keyword evidence="8" id="KW-1185">Reference proteome</keyword>
<keyword evidence="4 6" id="KW-0964">Secreted</keyword>
<comment type="similarity">
    <text evidence="2 6">Belongs to the fungal hydrophobin family.</text>
</comment>
<evidence type="ECO:0000313" key="7">
    <source>
        <dbReference type="EMBL" id="KAF9463583.1"/>
    </source>
</evidence>
<dbReference type="GO" id="GO:0009277">
    <property type="term" value="C:fungal-type cell wall"/>
    <property type="evidence" value="ECO:0007669"/>
    <property type="project" value="InterPro"/>
</dbReference>
<dbReference type="SMART" id="SM00075">
    <property type="entry name" value="HYDRO"/>
    <property type="match status" value="1"/>
</dbReference>
<accession>A0A9P6CKA6</accession>
<gene>
    <name evidence="7" type="ORF">BDZ94DRAFT_1258610</name>
</gene>
<comment type="subcellular location">
    <subcellularLocation>
        <location evidence="1 6">Secreted</location>
        <location evidence="1 6">Cell wall</location>
    </subcellularLocation>
</comment>
<evidence type="ECO:0000256" key="4">
    <source>
        <dbReference type="ARBA" id="ARBA00022525"/>
    </source>
</evidence>
<organism evidence="7 8">
    <name type="scientific">Collybia nuda</name>
    <dbReference type="NCBI Taxonomy" id="64659"/>
    <lineage>
        <taxon>Eukaryota</taxon>
        <taxon>Fungi</taxon>
        <taxon>Dikarya</taxon>
        <taxon>Basidiomycota</taxon>
        <taxon>Agaricomycotina</taxon>
        <taxon>Agaricomycetes</taxon>
        <taxon>Agaricomycetidae</taxon>
        <taxon>Agaricales</taxon>
        <taxon>Tricholomatineae</taxon>
        <taxon>Clitocybaceae</taxon>
        <taxon>Collybia</taxon>
    </lineage>
</organism>
<dbReference type="OrthoDB" id="4225815at2759"/>
<dbReference type="AlphaFoldDB" id="A0A9P6CKA6"/>
<dbReference type="InterPro" id="IPR001338">
    <property type="entry name" value="Class_I_Hydrophobin"/>
</dbReference>
<name>A0A9P6CKA6_9AGAR</name>
<evidence type="ECO:0000256" key="1">
    <source>
        <dbReference type="ARBA" id="ARBA00004191"/>
    </source>
</evidence>
<protein>
    <recommendedName>
        <fullName evidence="6">Hydrophobin</fullName>
    </recommendedName>
</protein>
<evidence type="ECO:0000256" key="3">
    <source>
        <dbReference type="ARBA" id="ARBA00022512"/>
    </source>
</evidence>
<evidence type="ECO:0000256" key="6">
    <source>
        <dbReference type="RuleBase" id="RU365009"/>
    </source>
</evidence>
<dbReference type="Proteomes" id="UP000807353">
    <property type="component" value="Unassembled WGS sequence"/>
</dbReference>
<keyword evidence="3 6" id="KW-0134">Cell wall</keyword>
<comment type="caution">
    <text evidence="7">The sequence shown here is derived from an EMBL/GenBank/DDBJ whole genome shotgun (WGS) entry which is preliminary data.</text>
</comment>
<proteinExistence type="inferred from homology"/>
<feature type="signal peptide" evidence="6">
    <location>
        <begin position="1"/>
        <end position="25"/>
    </location>
</feature>
<dbReference type="CDD" id="cd23507">
    <property type="entry name" value="hydrophobin_I"/>
    <property type="match status" value="1"/>
</dbReference>
<reference evidence="7" key="1">
    <citation type="submission" date="2020-11" db="EMBL/GenBank/DDBJ databases">
        <authorList>
            <consortium name="DOE Joint Genome Institute"/>
            <person name="Ahrendt S."/>
            <person name="Riley R."/>
            <person name="Andreopoulos W."/>
            <person name="Labutti K."/>
            <person name="Pangilinan J."/>
            <person name="Ruiz-Duenas F.J."/>
            <person name="Barrasa J.M."/>
            <person name="Sanchez-Garcia M."/>
            <person name="Camarero S."/>
            <person name="Miyauchi S."/>
            <person name="Serrano A."/>
            <person name="Linde D."/>
            <person name="Babiker R."/>
            <person name="Drula E."/>
            <person name="Ayuso-Fernandez I."/>
            <person name="Pacheco R."/>
            <person name="Padilla G."/>
            <person name="Ferreira P."/>
            <person name="Barriuso J."/>
            <person name="Kellner H."/>
            <person name="Castanera R."/>
            <person name="Alfaro M."/>
            <person name="Ramirez L."/>
            <person name="Pisabarro A.G."/>
            <person name="Kuo A."/>
            <person name="Tritt A."/>
            <person name="Lipzen A."/>
            <person name="He G."/>
            <person name="Yan M."/>
            <person name="Ng V."/>
            <person name="Cullen D."/>
            <person name="Martin F."/>
            <person name="Rosso M.-N."/>
            <person name="Henrissat B."/>
            <person name="Hibbett D."/>
            <person name="Martinez A.T."/>
            <person name="Grigoriev I.V."/>
        </authorList>
    </citation>
    <scope>NUCLEOTIDE SEQUENCE</scope>
    <source>
        <strain evidence="7">CBS 247.69</strain>
    </source>
</reference>